<sequence>MEPKDLWILLAVILGTLVLTCAAILTLFCIRRNKKKLRMFARRAATPLDDAVFESWRRPSQYTQRPERYGIRSSQPNMARAAQTPSMMEKELRNYTFPHSSLSSAPSPVRKPERAQRKSSCASSIADRPPTPYSPTSVSSEFPPSSFTSSKSFPGSPRTHYPSLSEASAFDFDFNALYDEHSKRDRRRGNSQSERPLNLSYGFDKV</sequence>
<keyword evidence="2" id="KW-1133">Transmembrane helix</keyword>
<proteinExistence type="predicted"/>
<comment type="caution">
    <text evidence="3">The sequence shown here is derived from an EMBL/GenBank/DDBJ whole genome shotgun (WGS) entry which is preliminary data.</text>
</comment>
<feature type="transmembrane region" description="Helical" evidence="2">
    <location>
        <begin position="6"/>
        <end position="30"/>
    </location>
</feature>
<feature type="region of interest" description="Disordered" evidence="1">
    <location>
        <begin position="181"/>
        <end position="206"/>
    </location>
</feature>
<evidence type="ECO:0000313" key="3">
    <source>
        <dbReference type="EMBL" id="CAI6247721.1"/>
    </source>
</evidence>
<dbReference type="AlphaFoldDB" id="A0A9W4U447"/>
<evidence type="ECO:0000256" key="1">
    <source>
        <dbReference type="SAM" id="MobiDB-lite"/>
    </source>
</evidence>
<keyword evidence="2" id="KW-0472">Membrane</keyword>
<accession>A0A9W4U447</accession>
<name>A0A9W4U447_9PLEO</name>
<feature type="region of interest" description="Disordered" evidence="1">
    <location>
        <begin position="64"/>
        <end position="86"/>
    </location>
</feature>
<dbReference type="Proteomes" id="UP001152607">
    <property type="component" value="Unassembled WGS sequence"/>
</dbReference>
<evidence type="ECO:0000313" key="4">
    <source>
        <dbReference type="Proteomes" id="UP001152607"/>
    </source>
</evidence>
<dbReference type="OrthoDB" id="4120617at2759"/>
<evidence type="ECO:0000256" key="2">
    <source>
        <dbReference type="SAM" id="Phobius"/>
    </source>
</evidence>
<feature type="region of interest" description="Disordered" evidence="1">
    <location>
        <begin position="98"/>
        <end position="162"/>
    </location>
</feature>
<feature type="compositionally biased region" description="Low complexity" evidence="1">
    <location>
        <begin position="134"/>
        <end position="157"/>
    </location>
</feature>
<protein>
    <submittedName>
        <fullName evidence="3">Uncharacterized protein</fullName>
    </submittedName>
</protein>
<keyword evidence="2" id="KW-0812">Transmembrane</keyword>
<gene>
    <name evidence="3" type="ORF">PDIGIT_LOCUS840</name>
</gene>
<keyword evidence="4" id="KW-1185">Reference proteome</keyword>
<dbReference type="EMBL" id="CAOQHR010000001">
    <property type="protein sequence ID" value="CAI6247721.1"/>
    <property type="molecule type" value="Genomic_DNA"/>
</dbReference>
<reference evidence="3" key="1">
    <citation type="submission" date="2023-01" db="EMBL/GenBank/DDBJ databases">
        <authorList>
            <person name="Van Ghelder C."/>
            <person name="Rancurel C."/>
        </authorList>
    </citation>
    <scope>NUCLEOTIDE SEQUENCE</scope>
    <source>
        <strain evidence="3">CNCM I-4278</strain>
    </source>
</reference>
<organism evidence="3 4">
    <name type="scientific">Periconia digitata</name>
    <dbReference type="NCBI Taxonomy" id="1303443"/>
    <lineage>
        <taxon>Eukaryota</taxon>
        <taxon>Fungi</taxon>
        <taxon>Dikarya</taxon>
        <taxon>Ascomycota</taxon>
        <taxon>Pezizomycotina</taxon>
        <taxon>Dothideomycetes</taxon>
        <taxon>Pleosporomycetidae</taxon>
        <taxon>Pleosporales</taxon>
        <taxon>Massarineae</taxon>
        <taxon>Periconiaceae</taxon>
        <taxon>Periconia</taxon>
    </lineage>
</organism>